<gene>
    <name evidence="2" type="ORF">Pcinc_010329</name>
</gene>
<comment type="caution">
    <text evidence="2">The sequence shown here is derived from an EMBL/GenBank/DDBJ whole genome shotgun (WGS) entry which is preliminary data.</text>
</comment>
<evidence type="ECO:0000256" key="1">
    <source>
        <dbReference type="SAM" id="MobiDB-lite"/>
    </source>
</evidence>
<evidence type="ECO:0000313" key="3">
    <source>
        <dbReference type="Proteomes" id="UP001286313"/>
    </source>
</evidence>
<protein>
    <submittedName>
        <fullName evidence="2">Uncharacterized protein</fullName>
    </submittedName>
</protein>
<organism evidence="2 3">
    <name type="scientific">Petrolisthes cinctipes</name>
    <name type="common">Flat porcelain crab</name>
    <dbReference type="NCBI Taxonomy" id="88211"/>
    <lineage>
        <taxon>Eukaryota</taxon>
        <taxon>Metazoa</taxon>
        <taxon>Ecdysozoa</taxon>
        <taxon>Arthropoda</taxon>
        <taxon>Crustacea</taxon>
        <taxon>Multicrustacea</taxon>
        <taxon>Malacostraca</taxon>
        <taxon>Eumalacostraca</taxon>
        <taxon>Eucarida</taxon>
        <taxon>Decapoda</taxon>
        <taxon>Pleocyemata</taxon>
        <taxon>Anomura</taxon>
        <taxon>Galatheoidea</taxon>
        <taxon>Porcellanidae</taxon>
        <taxon>Petrolisthes</taxon>
    </lineage>
</organism>
<proteinExistence type="predicted"/>
<dbReference type="AlphaFoldDB" id="A0AAE1KXH7"/>
<name>A0AAE1KXH7_PETCI</name>
<feature type="compositionally biased region" description="Gly residues" evidence="1">
    <location>
        <begin position="223"/>
        <end position="236"/>
    </location>
</feature>
<dbReference type="Proteomes" id="UP001286313">
    <property type="component" value="Unassembled WGS sequence"/>
</dbReference>
<sequence length="253" mass="26556">MSTTNGKVCLARESLHTGFDDCEDEEDPCQPYTTLSNGGGGGPVQSVTPWPRQDGSRLAIGRLKAKLFETRLAAHVRRAQLALTDSLKHAGWAVEHKVSEVSRRGWNEATRAWGSSGGSGGGTLALTGGSGGPHERSSLLLGPGDGYQRLDNNRSSDGWGEDGWASDWGKSNTSKATSPNSHSPAASPSPPATKRDMNSITKKNKGSKQAEQQLLVDVENSSSGGGGGGGGGGSGKGHTWDNWDDDWEKLDTQ</sequence>
<evidence type="ECO:0000313" key="2">
    <source>
        <dbReference type="EMBL" id="KAK3885445.1"/>
    </source>
</evidence>
<feature type="region of interest" description="Disordered" evidence="1">
    <location>
        <begin position="110"/>
        <end position="253"/>
    </location>
</feature>
<reference evidence="2" key="1">
    <citation type="submission" date="2023-10" db="EMBL/GenBank/DDBJ databases">
        <title>Genome assemblies of two species of porcelain crab, Petrolisthes cinctipes and Petrolisthes manimaculis (Anomura: Porcellanidae).</title>
        <authorList>
            <person name="Angst P."/>
        </authorList>
    </citation>
    <scope>NUCLEOTIDE SEQUENCE</scope>
    <source>
        <strain evidence="2">PB745_01</strain>
        <tissue evidence="2">Gill</tissue>
    </source>
</reference>
<feature type="compositionally biased region" description="Gly residues" evidence="1">
    <location>
        <begin position="115"/>
        <end position="132"/>
    </location>
</feature>
<keyword evidence="3" id="KW-1185">Reference proteome</keyword>
<feature type="compositionally biased region" description="Acidic residues" evidence="1">
    <location>
        <begin position="242"/>
        <end position="253"/>
    </location>
</feature>
<feature type="compositionally biased region" description="Low complexity" evidence="1">
    <location>
        <begin position="176"/>
        <end position="186"/>
    </location>
</feature>
<feature type="region of interest" description="Disordered" evidence="1">
    <location>
        <begin position="20"/>
        <end position="53"/>
    </location>
</feature>
<dbReference type="EMBL" id="JAWQEG010000798">
    <property type="protein sequence ID" value="KAK3885445.1"/>
    <property type="molecule type" value="Genomic_DNA"/>
</dbReference>
<accession>A0AAE1KXH7</accession>